<dbReference type="InterPro" id="IPR051694">
    <property type="entry name" value="Immunoregulatory_rcpt-like"/>
</dbReference>
<dbReference type="AlphaFoldDB" id="A0A0G4P3N1"/>
<feature type="signal peptide" evidence="7">
    <location>
        <begin position="1"/>
        <end position="26"/>
    </location>
</feature>
<dbReference type="Proteomes" id="UP000053732">
    <property type="component" value="Unassembled WGS sequence"/>
</dbReference>
<dbReference type="GO" id="GO:0016020">
    <property type="term" value="C:membrane"/>
    <property type="evidence" value="ECO:0007669"/>
    <property type="project" value="UniProtKB-SubCell"/>
</dbReference>
<evidence type="ECO:0000256" key="7">
    <source>
        <dbReference type="SAM" id="SignalP"/>
    </source>
</evidence>
<dbReference type="PANTHER" id="PTHR15549">
    <property type="entry name" value="PAIRED IMMUNOGLOBULIN-LIKE TYPE 2 RECEPTOR"/>
    <property type="match status" value="1"/>
</dbReference>
<evidence type="ECO:0000256" key="4">
    <source>
        <dbReference type="ARBA" id="ARBA00023136"/>
    </source>
</evidence>
<keyword evidence="7" id="KW-0732">Signal</keyword>
<feature type="region of interest" description="Disordered" evidence="5">
    <location>
        <begin position="242"/>
        <end position="274"/>
    </location>
</feature>
<evidence type="ECO:0000256" key="5">
    <source>
        <dbReference type="SAM" id="MobiDB-lite"/>
    </source>
</evidence>
<sequence length="274" mass="28997">MSTSSIPFSKWFMLLSIMLLSHGAMGQSNAMNTSIQSDPHFIGWYMGPSTTQALTDPETWTTSGNYARGCSKGACGYATDCTGNSITYDDGKTSSCNVCRTMTIFHSAPYASPSASNIFCAEYWVAFTVFRELAVSTTSSKSSTISTSSRTSVLSTTAPSTTGSSTNNSPTTAAPTATQAGDSQTVTGSPSSQSQGWIAGAVIGSVAATAIIAGLIGWFVYLRKKAQQLSVKEESIARHSLPYRQSTHKAPQEIDTASNPSNPFVHELSSYGYK</sequence>
<feature type="region of interest" description="Disordered" evidence="5">
    <location>
        <begin position="141"/>
        <end position="194"/>
    </location>
</feature>
<feature type="compositionally biased region" description="Polar residues" evidence="5">
    <location>
        <begin position="182"/>
        <end position="194"/>
    </location>
</feature>
<dbReference type="STRING" id="1429867.A0A0G4P3N1"/>
<feature type="compositionally biased region" description="Polar residues" evidence="5">
    <location>
        <begin position="243"/>
        <end position="262"/>
    </location>
</feature>
<protein>
    <submittedName>
        <fullName evidence="8">Str. FM013</fullName>
    </submittedName>
</protein>
<dbReference type="GO" id="GO:0071944">
    <property type="term" value="C:cell periphery"/>
    <property type="evidence" value="ECO:0007669"/>
    <property type="project" value="UniProtKB-ARBA"/>
</dbReference>
<evidence type="ECO:0000313" key="9">
    <source>
        <dbReference type="Proteomes" id="UP000053732"/>
    </source>
</evidence>
<keyword evidence="2 6" id="KW-0812">Transmembrane</keyword>
<keyword evidence="9" id="KW-1185">Reference proteome</keyword>
<evidence type="ECO:0000256" key="1">
    <source>
        <dbReference type="ARBA" id="ARBA00004167"/>
    </source>
</evidence>
<evidence type="ECO:0000256" key="3">
    <source>
        <dbReference type="ARBA" id="ARBA00022989"/>
    </source>
</evidence>
<dbReference type="EMBL" id="HG793138">
    <property type="protein sequence ID" value="CRL20858.1"/>
    <property type="molecule type" value="Genomic_DNA"/>
</dbReference>
<evidence type="ECO:0000313" key="8">
    <source>
        <dbReference type="EMBL" id="CRL20858.1"/>
    </source>
</evidence>
<gene>
    <name evidence="8" type="ORF">PCAMFM013_S005g000022</name>
</gene>
<evidence type="ECO:0000256" key="2">
    <source>
        <dbReference type="ARBA" id="ARBA00022692"/>
    </source>
</evidence>
<comment type="subcellular location">
    <subcellularLocation>
        <location evidence="1">Membrane</location>
        <topology evidence="1">Single-pass membrane protein</topology>
    </subcellularLocation>
</comment>
<keyword evidence="4 6" id="KW-0472">Membrane</keyword>
<organism evidence="8 9">
    <name type="scientific">Penicillium camemberti (strain FM 013)</name>
    <dbReference type="NCBI Taxonomy" id="1429867"/>
    <lineage>
        <taxon>Eukaryota</taxon>
        <taxon>Fungi</taxon>
        <taxon>Dikarya</taxon>
        <taxon>Ascomycota</taxon>
        <taxon>Pezizomycotina</taxon>
        <taxon>Eurotiomycetes</taxon>
        <taxon>Eurotiomycetidae</taxon>
        <taxon>Eurotiales</taxon>
        <taxon>Aspergillaceae</taxon>
        <taxon>Penicillium</taxon>
    </lineage>
</organism>
<keyword evidence="3 6" id="KW-1133">Transmembrane helix</keyword>
<name>A0A0G4P3N1_PENC3</name>
<feature type="chain" id="PRO_5005195371" evidence="7">
    <location>
        <begin position="27"/>
        <end position="274"/>
    </location>
</feature>
<evidence type="ECO:0000256" key="6">
    <source>
        <dbReference type="SAM" id="Phobius"/>
    </source>
</evidence>
<feature type="transmembrane region" description="Helical" evidence="6">
    <location>
        <begin position="197"/>
        <end position="222"/>
    </location>
</feature>
<accession>A0A0G4P3N1</accession>
<reference evidence="8 9" key="1">
    <citation type="journal article" date="2014" name="Nat. Commun.">
        <title>Multiple recent horizontal transfers of a large genomic region in cheese making fungi.</title>
        <authorList>
            <person name="Cheeseman K."/>
            <person name="Ropars J."/>
            <person name="Renault P."/>
            <person name="Dupont J."/>
            <person name="Gouzy J."/>
            <person name="Branca A."/>
            <person name="Abraham A.L."/>
            <person name="Ceppi M."/>
            <person name="Conseiller E."/>
            <person name="Debuchy R."/>
            <person name="Malagnac F."/>
            <person name="Goarin A."/>
            <person name="Silar P."/>
            <person name="Lacoste S."/>
            <person name="Sallet E."/>
            <person name="Bensimon A."/>
            <person name="Giraud T."/>
            <person name="Brygoo Y."/>
        </authorList>
    </citation>
    <scope>NUCLEOTIDE SEQUENCE [LARGE SCALE GENOMIC DNA]</scope>
    <source>
        <strain evidence="9">FM 013</strain>
    </source>
</reference>
<proteinExistence type="predicted"/>
<feature type="compositionally biased region" description="Low complexity" evidence="5">
    <location>
        <begin position="141"/>
        <end position="181"/>
    </location>
</feature>
<dbReference type="PANTHER" id="PTHR15549:SF26">
    <property type="entry name" value="AXIAL BUDDING PATTERN PROTEIN 2-RELATED"/>
    <property type="match status" value="1"/>
</dbReference>